<feature type="transmembrane region" description="Helical" evidence="1">
    <location>
        <begin position="157"/>
        <end position="176"/>
    </location>
</feature>
<feature type="transmembrane region" description="Helical" evidence="1">
    <location>
        <begin position="101"/>
        <end position="121"/>
    </location>
</feature>
<name>L1J9E0_GUITC</name>
<feature type="transmembrane region" description="Helical" evidence="1">
    <location>
        <begin position="254"/>
        <end position="278"/>
    </location>
</feature>
<gene>
    <name evidence="2" type="ORF">GUITHDRAFT_139081</name>
</gene>
<dbReference type="KEGG" id="gtt:GUITHDRAFT_139081"/>
<feature type="transmembrane region" description="Helical" evidence="1">
    <location>
        <begin position="69"/>
        <end position="89"/>
    </location>
</feature>
<dbReference type="AlphaFoldDB" id="L1J9E0"/>
<dbReference type="Proteomes" id="UP000011087">
    <property type="component" value="Unassembled WGS sequence"/>
</dbReference>
<dbReference type="RefSeq" id="XP_005832126.1">
    <property type="nucleotide sequence ID" value="XM_005832069.1"/>
</dbReference>
<dbReference type="HOGENOM" id="CLU_471316_0_0_1"/>
<keyword evidence="1" id="KW-1133">Transmembrane helix</keyword>
<feature type="transmembrane region" description="Helical" evidence="1">
    <location>
        <begin position="133"/>
        <end position="151"/>
    </location>
</feature>
<dbReference type="GeneID" id="17301986"/>
<protein>
    <submittedName>
        <fullName evidence="2 3">Uncharacterized protein</fullName>
    </submittedName>
</protein>
<reference evidence="3" key="3">
    <citation type="submission" date="2016-03" db="UniProtKB">
        <authorList>
            <consortium name="EnsemblProtists"/>
        </authorList>
    </citation>
    <scope>IDENTIFICATION</scope>
</reference>
<dbReference type="EnsemblProtists" id="EKX45146">
    <property type="protein sequence ID" value="EKX45146"/>
    <property type="gene ID" value="GUITHDRAFT_139081"/>
</dbReference>
<keyword evidence="1" id="KW-0812">Transmembrane</keyword>
<reference evidence="4" key="2">
    <citation type="submission" date="2012-11" db="EMBL/GenBank/DDBJ databases">
        <authorList>
            <person name="Kuo A."/>
            <person name="Curtis B.A."/>
            <person name="Tanifuji G."/>
            <person name="Burki F."/>
            <person name="Gruber A."/>
            <person name="Irimia M."/>
            <person name="Maruyama S."/>
            <person name="Arias M.C."/>
            <person name="Ball S.G."/>
            <person name="Gile G.H."/>
            <person name="Hirakawa Y."/>
            <person name="Hopkins J.F."/>
            <person name="Rensing S.A."/>
            <person name="Schmutz J."/>
            <person name="Symeonidi A."/>
            <person name="Elias M."/>
            <person name="Eveleigh R.J."/>
            <person name="Herman E.K."/>
            <person name="Klute M.J."/>
            <person name="Nakayama T."/>
            <person name="Obornik M."/>
            <person name="Reyes-Prieto A."/>
            <person name="Armbrust E.V."/>
            <person name="Aves S.J."/>
            <person name="Beiko R.G."/>
            <person name="Coutinho P."/>
            <person name="Dacks J.B."/>
            <person name="Durnford D.G."/>
            <person name="Fast N.M."/>
            <person name="Green B.R."/>
            <person name="Grisdale C."/>
            <person name="Hempe F."/>
            <person name="Henrissat B."/>
            <person name="Hoppner M.P."/>
            <person name="Ishida K.-I."/>
            <person name="Kim E."/>
            <person name="Koreny L."/>
            <person name="Kroth P.G."/>
            <person name="Liu Y."/>
            <person name="Malik S.-B."/>
            <person name="Maier U.G."/>
            <person name="McRose D."/>
            <person name="Mock T."/>
            <person name="Neilson J.A."/>
            <person name="Onodera N.T."/>
            <person name="Poole A.M."/>
            <person name="Pritham E.J."/>
            <person name="Richards T.A."/>
            <person name="Rocap G."/>
            <person name="Roy S.W."/>
            <person name="Sarai C."/>
            <person name="Schaack S."/>
            <person name="Shirato S."/>
            <person name="Slamovits C.H."/>
            <person name="Spencer D.F."/>
            <person name="Suzuki S."/>
            <person name="Worden A.Z."/>
            <person name="Zauner S."/>
            <person name="Barry K."/>
            <person name="Bell C."/>
            <person name="Bharti A.K."/>
            <person name="Crow J.A."/>
            <person name="Grimwood J."/>
            <person name="Kramer R."/>
            <person name="Lindquist E."/>
            <person name="Lucas S."/>
            <person name="Salamov A."/>
            <person name="McFadden G.I."/>
            <person name="Lane C.E."/>
            <person name="Keeling P.J."/>
            <person name="Gray M.W."/>
            <person name="Grigoriev I.V."/>
            <person name="Archibald J.M."/>
        </authorList>
    </citation>
    <scope>NUCLEOTIDE SEQUENCE</scope>
    <source>
        <strain evidence="4">CCMP2712</strain>
    </source>
</reference>
<sequence>MWVCTWLERATRMMVDLQVTLSLLTESVAGAPAINRMRPAAEFNLLPPNNLGSNRFIAERIFARYVRAVFWYSQAFIFFLPALSVFVHPHGALARGMWRNVYIGSSQVMIACSWTIAYYSGKRVPKARTGFAVGWKLVCHGTLFVLALYFLPSRQSFFAYLVASGLYSFLVLVFPSPDLSQRLWLMFSSVCFNLFSLALLRYISSVAVDQAGSGSQVDGFAGVRGIADKRQPVLPKSIRMKQEISSSLSRSLTIATYGAFCSLFFLWVFARVVVLSVLTFQQVSLSSGGSDFLFNSPVSALAWTDVRICEQGGAGGLDDGSSPSSEAASLLSFSGGRLMKQLALVLGLKLEREGDGDGLSGGEKLLWTLSSAPAVMSVCVALLLCELLLDAAVECWVTSDFTLQDNSVKDALERMQPLLGTILRMNASASSASKDNLLAKFHFVRAAAFKELQSLSEHEVGRLMPLFSSSSSGMLEGLVGKHLETLRSFCDTLRVQLAKAEGIRAEVNLSRQLVVSRAEVTWQVEKSAMADKLGIPGQGLLGQALGIDSWMMGAGMSTRLQLLQRELRACCLYVNCLRG</sequence>
<evidence type="ECO:0000256" key="1">
    <source>
        <dbReference type="SAM" id="Phobius"/>
    </source>
</evidence>
<evidence type="ECO:0000313" key="2">
    <source>
        <dbReference type="EMBL" id="EKX45146.1"/>
    </source>
</evidence>
<accession>L1J9E0</accession>
<dbReference type="EMBL" id="JH993000">
    <property type="protein sequence ID" value="EKX45146.1"/>
    <property type="molecule type" value="Genomic_DNA"/>
</dbReference>
<evidence type="ECO:0000313" key="4">
    <source>
        <dbReference type="Proteomes" id="UP000011087"/>
    </source>
</evidence>
<keyword evidence="4" id="KW-1185">Reference proteome</keyword>
<reference evidence="2 4" key="1">
    <citation type="journal article" date="2012" name="Nature">
        <title>Algal genomes reveal evolutionary mosaicism and the fate of nucleomorphs.</title>
        <authorList>
            <consortium name="DOE Joint Genome Institute"/>
            <person name="Curtis B.A."/>
            <person name="Tanifuji G."/>
            <person name="Burki F."/>
            <person name="Gruber A."/>
            <person name="Irimia M."/>
            <person name="Maruyama S."/>
            <person name="Arias M.C."/>
            <person name="Ball S.G."/>
            <person name="Gile G.H."/>
            <person name="Hirakawa Y."/>
            <person name="Hopkins J.F."/>
            <person name="Kuo A."/>
            <person name="Rensing S.A."/>
            <person name="Schmutz J."/>
            <person name="Symeonidi A."/>
            <person name="Elias M."/>
            <person name="Eveleigh R.J."/>
            <person name="Herman E.K."/>
            <person name="Klute M.J."/>
            <person name="Nakayama T."/>
            <person name="Obornik M."/>
            <person name="Reyes-Prieto A."/>
            <person name="Armbrust E.V."/>
            <person name="Aves S.J."/>
            <person name="Beiko R.G."/>
            <person name="Coutinho P."/>
            <person name="Dacks J.B."/>
            <person name="Durnford D.G."/>
            <person name="Fast N.M."/>
            <person name="Green B.R."/>
            <person name="Grisdale C.J."/>
            <person name="Hempel F."/>
            <person name="Henrissat B."/>
            <person name="Hoppner M.P."/>
            <person name="Ishida K."/>
            <person name="Kim E."/>
            <person name="Koreny L."/>
            <person name="Kroth P.G."/>
            <person name="Liu Y."/>
            <person name="Malik S.B."/>
            <person name="Maier U.G."/>
            <person name="McRose D."/>
            <person name="Mock T."/>
            <person name="Neilson J.A."/>
            <person name="Onodera N.T."/>
            <person name="Poole A.M."/>
            <person name="Pritham E.J."/>
            <person name="Richards T.A."/>
            <person name="Rocap G."/>
            <person name="Roy S.W."/>
            <person name="Sarai C."/>
            <person name="Schaack S."/>
            <person name="Shirato S."/>
            <person name="Slamovits C.H."/>
            <person name="Spencer D.F."/>
            <person name="Suzuki S."/>
            <person name="Worden A.Z."/>
            <person name="Zauner S."/>
            <person name="Barry K."/>
            <person name="Bell C."/>
            <person name="Bharti A.K."/>
            <person name="Crow J.A."/>
            <person name="Grimwood J."/>
            <person name="Kramer R."/>
            <person name="Lindquist E."/>
            <person name="Lucas S."/>
            <person name="Salamov A."/>
            <person name="McFadden G.I."/>
            <person name="Lane C.E."/>
            <person name="Keeling P.J."/>
            <person name="Gray M.W."/>
            <person name="Grigoriev I.V."/>
            <person name="Archibald J.M."/>
        </authorList>
    </citation>
    <scope>NUCLEOTIDE SEQUENCE</scope>
    <source>
        <strain evidence="2 4">CCMP2712</strain>
    </source>
</reference>
<dbReference type="PaxDb" id="55529-EKX45146"/>
<feature type="transmembrane region" description="Helical" evidence="1">
    <location>
        <begin position="183"/>
        <end position="203"/>
    </location>
</feature>
<proteinExistence type="predicted"/>
<organism evidence="2">
    <name type="scientific">Guillardia theta (strain CCMP2712)</name>
    <name type="common">Cryptophyte</name>
    <dbReference type="NCBI Taxonomy" id="905079"/>
    <lineage>
        <taxon>Eukaryota</taxon>
        <taxon>Cryptophyceae</taxon>
        <taxon>Pyrenomonadales</taxon>
        <taxon>Geminigeraceae</taxon>
        <taxon>Guillardia</taxon>
    </lineage>
</organism>
<evidence type="ECO:0000313" key="3">
    <source>
        <dbReference type="EnsemblProtists" id="EKX45146"/>
    </source>
</evidence>
<keyword evidence="1" id="KW-0472">Membrane</keyword>